<name>A0A173Z2L0_9FIRM</name>
<dbReference type="Gene3D" id="3.30.2220.30">
    <property type="match status" value="1"/>
</dbReference>
<dbReference type="RefSeq" id="WP_018595916.1">
    <property type="nucleotide sequence ID" value="NZ_CYZU01000002.1"/>
</dbReference>
<evidence type="ECO:0000313" key="2">
    <source>
        <dbReference type="EMBL" id="CUN70494.1"/>
    </source>
</evidence>
<dbReference type="GeneID" id="75051326"/>
<sequence>MDKKEMAVAQAEEKTPVEEREFTEEQNKAQTRMFENDFINGLIAAAGFRTDEVKHLEIRRGGVLYFAFDIRALGEDEYNRCKTKHTKYVRNKQLGIKLPEDTNTVKYRCAIIYQATVEEDRAKLWDNKKIWDALNDKGCQIMNGLDVIEYALKSGEKERVIEEIDKLSGYDSSDNLEEVAKN</sequence>
<organism evidence="2 3">
    <name type="scientific">Faecalicatena contorta</name>
    <dbReference type="NCBI Taxonomy" id="39482"/>
    <lineage>
        <taxon>Bacteria</taxon>
        <taxon>Bacillati</taxon>
        <taxon>Bacillota</taxon>
        <taxon>Clostridia</taxon>
        <taxon>Lachnospirales</taxon>
        <taxon>Lachnospiraceae</taxon>
        <taxon>Faecalicatena</taxon>
    </lineage>
</organism>
<reference evidence="2 3" key="1">
    <citation type="submission" date="2015-09" db="EMBL/GenBank/DDBJ databases">
        <authorList>
            <consortium name="Pathogen Informatics"/>
        </authorList>
    </citation>
    <scope>NUCLEOTIDE SEQUENCE [LARGE SCALE GENOMIC DNA]</scope>
    <source>
        <strain evidence="2 3">2789STDY5834876</strain>
    </source>
</reference>
<dbReference type="EMBL" id="CYZU01000002">
    <property type="protein sequence ID" value="CUN70494.1"/>
    <property type="molecule type" value="Genomic_DNA"/>
</dbReference>
<dbReference type="Proteomes" id="UP000095544">
    <property type="component" value="Unassembled WGS sequence"/>
</dbReference>
<dbReference type="OrthoDB" id="2059545at2"/>
<dbReference type="InterPro" id="IPR038559">
    <property type="entry name" value="XkdN-like_sf"/>
</dbReference>
<dbReference type="STRING" id="39482.ERS852491_00278"/>
<protein>
    <submittedName>
        <fullName evidence="2">Phage XkdN-like protein</fullName>
    </submittedName>
</protein>
<gene>
    <name evidence="2" type="ORF">ERS852491_00278</name>
</gene>
<proteinExistence type="predicted"/>
<accession>A0A173Z2L0</accession>
<feature type="region of interest" description="Disordered" evidence="1">
    <location>
        <begin position="1"/>
        <end position="26"/>
    </location>
</feature>
<evidence type="ECO:0000256" key="1">
    <source>
        <dbReference type="SAM" id="MobiDB-lite"/>
    </source>
</evidence>
<evidence type="ECO:0000313" key="3">
    <source>
        <dbReference type="Proteomes" id="UP000095544"/>
    </source>
</evidence>
<dbReference type="Pfam" id="PF08890">
    <property type="entry name" value="Phage_TAC_5"/>
    <property type="match status" value="1"/>
</dbReference>
<dbReference type="InterPro" id="IPR014986">
    <property type="entry name" value="XkdN-like"/>
</dbReference>
<dbReference type="AlphaFoldDB" id="A0A173Z2L0"/>